<evidence type="ECO:0000313" key="3">
    <source>
        <dbReference type="Proteomes" id="UP000517753"/>
    </source>
</evidence>
<dbReference type="EMBL" id="JACCBY010000001">
    <property type="protein sequence ID" value="NYD88886.1"/>
    <property type="molecule type" value="Genomic_DNA"/>
</dbReference>
<protein>
    <submittedName>
        <fullName evidence="2">Uncharacterized protein</fullName>
    </submittedName>
</protein>
<keyword evidence="3" id="KW-1185">Reference proteome</keyword>
<evidence type="ECO:0000256" key="1">
    <source>
        <dbReference type="SAM" id="MobiDB-lite"/>
    </source>
</evidence>
<dbReference type="Proteomes" id="UP000517753">
    <property type="component" value="Unassembled WGS sequence"/>
</dbReference>
<feature type="region of interest" description="Disordered" evidence="1">
    <location>
        <begin position="66"/>
        <end position="92"/>
    </location>
</feature>
<organism evidence="2 3">
    <name type="scientific">Sphingomonas melonis</name>
    <dbReference type="NCBI Taxonomy" id="152682"/>
    <lineage>
        <taxon>Bacteria</taxon>
        <taxon>Pseudomonadati</taxon>
        <taxon>Pseudomonadota</taxon>
        <taxon>Alphaproteobacteria</taxon>
        <taxon>Sphingomonadales</taxon>
        <taxon>Sphingomonadaceae</taxon>
        <taxon>Sphingomonas</taxon>
    </lineage>
</organism>
<gene>
    <name evidence="2" type="ORF">HD841_000655</name>
</gene>
<feature type="compositionally biased region" description="Acidic residues" evidence="1">
    <location>
        <begin position="67"/>
        <end position="79"/>
    </location>
</feature>
<reference evidence="2 3" key="1">
    <citation type="submission" date="2020-07" db="EMBL/GenBank/DDBJ databases">
        <authorList>
            <person name="Partida-Martinez L."/>
            <person name="Huntemann M."/>
            <person name="Clum A."/>
            <person name="Wang J."/>
            <person name="Palaniappan K."/>
            <person name="Ritter S."/>
            <person name="Chen I.-M."/>
            <person name="Stamatis D."/>
            <person name="Reddy T."/>
            <person name="O'Malley R."/>
            <person name="Daum C."/>
            <person name="Shapiro N."/>
            <person name="Ivanova N."/>
            <person name="Kyrpides N."/>
            <person name="Woyke T."/>
        </authorList>
    </citation>
    <scope>NUCLEOTIDE SEQUENCE [LARGE SCALE GENOMIC DNA]</scope>
    <source>
        <strain evidence="2 3">AS2.3</strain>
    </source>
</reference>
<accession>A0A7Y9FKA2</accession>
<name>A0A7Y9FKA2_9SPHN</name>
<proteinExistence type="predicted"/>
<sequence>MTCERVCANCAHWSNTEPSMSTGIRRPRGANEEIGTCLLSGPTVVSLAGIIVSVFPETHADRHCGDWTEEDDGGPDDGETVVPFPTTARLAA</sequence>
<evidence type="ECO:0000313" key="2">
    <source>
        <dbReference type="EMBL" id="NYD88886.1"/>
    </source>
</evidence>
<dbReference type="AlphaFoldDB" id="A0A7Y9FKA2"/>
<comment type="caution">
    <text evidence="2">The sequence shown here is derived from an EMBL/GenBank/DDBJ whole genome shotgun (WGS) entry which is preliminary data.</text>
</comment>
<reference evidence="2 3" key="2">
    <citation type="submission" date="2020-08" db="EMBL/GenBank/DDBJ databases">
        <title>The Agave Microbiome: Exploring the role of microbial communities in plant adaptations to desert environments.</title>
        <authorList>
            <person name="Partida-Martinez L.P."/>
        </authorList>
    </citation>
    <scope>NUCLEOTIDE SEQUENCE [LARGE SCALE GENOMIC DNA]</scope>
    <source>
        <strain evidence="2 3">AS2.3</strain>
    </source>
</reference>